<dbReference type="Proteomes" id="UP001596283">
    <property type="component" value="Unassembled WGS sequence"/>
</dbReference>
<sequence>MNKRWAKWGLILLLIFWGGILNHVTAKAADNYTISPFQINAKILRNGDADVTETMTYHFEADYYGAYNIQDIRGIQGGALTAVSYQLNKGRLITAHVSKTEAIGTYLVSQTKKRIKVKLYRPVNVDDRLKVIYRFHLHGVVKNYRDTAELNWKMIGKAWEVPLNNVKLTIQLPERNIRGLQAWTHGPLSGYTYVNRSAGRITMKVATNPANGFVESHLLFPKQVTPLNQNYSNQLRKKAAQQQEAKLAAVANEQRTQKKVTRTNRVLGVTSSRNRFDHRLLVVAKTTSRQV</sequence>
<evidence type="ECO:0000313" key="2">
    <source>
        <dbReference type="EMBL" id="MFC6261644.1"/>
    </source>
</evidence>
<dbReference type="RefSeq" id="WP_164510566.1">
    <property type="nucleotide sequence ID" value="NZ_JBHSSI010000074.1"/>
</dbReference>
<gene>
    <name evidence="2" type="ORF">ACFP1C_11935</name>
</gene>
<feature type="domain" description="DUF2207" evidence="1">
    <location>
        <begin position="33"/>
        <end position="220"/>
    </location>
</feature>
<reference evidence="3" key="1">
    <citation type="journal article" date="2019" name="Int. J. Syst. Evol. Microbiol.">
        <title>The Global Catalogue of Microorganisms (GCM) 10K type strain sequencing project: providing services to taxonomists for standard genome sequencing and annotation.</title>
        <authorList>
            <consortium name="The Broad Institute Genomics Platform"/>
            <consortium name="The Broad Institute Genome Sequencing Center for Infectious Disease"/>
            <person name="Wu L."/>
            <person name="Ma J."/>
        </authorList>
    </citation>
    <scope>NUCLEOTIDE SEQUENCE [LARGE SCALE GENOMIC DNA]</scope>
    <source>
        <strain evidence="3">CCM 8908</strain>
    </source>
</reference>
<organism evidence="2 3">
    <name type="scientific">Levilactobacillus fujinensis</name>
    <dbReference type="NCBI Taxonomy" id="2486024"/>
    <lineage>
        <taxon>Bacteria</taxon>
        <taxon>Bacillati</taxon>
        <taxon>Bacillota</taxon>
        <taxon>Bacilli</taxon>
        <taxon>Lactobacillales</taxon>
        <taxon>Lactobacillaceae</taxon>
        <taxon>Levilactobacillus</taxon>
    </lineage>
</organism>
<keyword evidence="3" id="KW-1185">Reference proteome</keyword>
<accession>A0ABW1TJ45</accession>
<dbReference type="Pfam" id="PF09972">
    <property type="entry name" value="DUF2207"/>
    <property type="match status" value="1"/>
</dbReference>
<evidence type="ECO:0000313" key="3">
    <source>
        <dbReference type="Proteomes" id="UP001596283"/>
    </source>
</evidence>
<proteinExistence type="predicted"/>
<name>A0ABW1TJ45_9LACO</name>
<dbReference type="InterPro" id="IPR018702">
    <property type="entry name" value="DUF2207"/>
</dbReference>
<evidence type="ECO:0000259" key="1">
    <source>
        <dbReference type="Pfam" id="PF09972"/>
    </source>
</evidence>
<protein>
    <submittedName>
        <fullName evidence="2">DUF2207 domain-containing protein</fullName>
    </submittedName>
</protein>
<dbReference type="EMBL" id="JBHSSI010000074">
    <property type="protein sequence ID" value="MFC6261644.1"/>
    <property type="molecule type" value="Genomic_DNA"/>
</dbReference>
<comment type="caution">
    <text evidence="2">The sequence shown here is derived from an EMBL/GenBank/DDBJ whole genome shotgun (WGS) entry which is preliminary data.</text>
</comment>